<sequence length="240" mass="27320">MRGEPSTRDTDALIARNQREVPLLRLPGELRNKIYALVLGGLVITSSRHFTSPEQQLGWKADNALHQALLPAKPLKIAAYRDGEEHIPASMSGYLALLRVCSLIHDETRLLPFEANIFELCPSELSSFIDHLSVAQRDAITTFRAGESKEWIDFGMMMELEINRQYRGTTDATKHRMFHPWEDLHNLAKMKRLTRVVIGNHGFRRVQAEFGDYEIVAKISEYTGSLEVEIVFDDLPIYVG</sequence>
<keyword evidence="2" id="KW-1185">Reference proteome</keyword>
<reference evidence="1" key="1">
    <citation type="journal article" date="2021" name="Nat. Commun.">
        <title>Genetic determinants of endophytism in the Arabidopsis root mycobiome.</title>
        <authorList>
            <person name="Mesny F."/>
            <person name="Miyauchi S."/>
            <person name="Thiergart T."/>
            <person name="Pickel B."/>
            <person name="Atanasova L."/>
            <person name="Karlsson M."/>
            <person name="Huettel B."/>
            <person name="Barry K.W."/>
            <person name="Haridas S."/>
            <person name="Chen C."/>
            <person name="Bauer D."/>
            <person name="Andreopoulos W."/>
            <person name="Pangilinan J."/>
            <person name="LaButti K."/>
            <person name="Riley R."/>
            <person name="Lipzen A."/>
            <person name="Clum A."/>
            <person name="Drula E."/>
            <person name="Henrissat B."/>
            <person name="Kohler A."/>
            <person name="Grigoriev I.V."/>
            <person name="Martin F.M."/>
            <person name="Hacquard S."/>
        </authorList>
    </citation>
    <scope>NUCLEOTIDE SEQUENCE</scope>
    <source>
        <strain evidence="1">MPI-SDFR-AT-0120</strain>
    </source>
</reference>
<gene>
    <name evidence="1" type="ORF">FB567DRAFT_242902</name>
</gene>
<dbReference type="AlphaFoldDB" id="A0A8K0VRV3"/>
<accession>A0A8K0VRV3</accession>
<comment type="caution">
    <text evidence="1">The sequence shown here is derived from an EMBL/GenBank/DDBJ whole genome shotgun (WGS) entry which is preliminary data.</text>
</comment>
<evidence type="ECO:0000313" key="1">
    <source>
        <dbReference type="EMBL" id="KAH7069242.1"/>
    </source>
</evidence>
<dbReference type="PANTHER" id="PTHR38790">
    <property type="entry name" value="2EXR DOMAIN-CONTAINING PROTEIN-RELATED"/>
    <property type="match status" value="1"/>
</dbReference>
<dbReference type="PANTHER" id="PTHR38790:SF4">
    <property type="entry name" value="2EXR DOMAIN-CONTAINING PROTEIN"/>
    <property type="match status" value="1"/>
</dbReference>
<name>A0A8K0VRV3_9PLEO</name>
<protein>
    <submittedName>
        <fullName evidence="1">Uncharacterized protein</fullName>
    </submittedName>
</protein>
<organism evidence="1 2">
    <name type="scientific">Paraphoma chrysanthemicola</name>
    <dbReference type="NCBI Taxonomy" id="798071"/>
    <lineage>
        <taxon>Eukaryota</taxon>
        <taxon>Fungi</taxon>
        <taxon>Dikarya</taxon>
        <taxon>Ascomycota</taxon>
        <taxon>Pezizomycotina</taxon>
        <taxon>Dothideomycetes</taxon>
        <taxon>Pleosporomycetidae</taxon>
        <taxon>Pleosporales</taxon>
        <taxon>Pleosporineae</taxon>
        <taxon>Phaeosphaeriaceae</taxon>
        <taxon>Paraphoma</taxon>
    </lineage>
</organism>
<dbReference type="EMBL" id="JAGMVJ010000030">
    <property type="protein sequence ID" value="KAH7069242.1"/>
    <property type="molecule type" value="Genomic_DNA"/>
</dbReference>
<dbReference type="OrthoDB" id="5413827at2759"/>
<evidence type="ECO:0000313" key="2">
    <source>
        <dbReference type="Proteomes" id="UP000813461"/>
    </source>
</evidence>
<proteinExistence type="predicted"/>
<dbReference type="Proteomes" id="UP000813461">
    <property type="component" value="Unassembled WGS sequence"/>
</dbReference>